<gene>
    <name evidence="1" type="ORF">J0S82_012412</name>
</gene>
<evidence type="ECO:0000313" key="1">
    <source>
        <dbReference type="EMBL" id="KAG8508238.1"/>
    </source>
</evidence>
<proteinExistence type="predicted"/>
<sequence>MPLTWRKEVPQCSATRDKYQQSLAVLIAFQELMEPRRWDADGLQWALAGLACELVHTVFLESHGIVNSSLTQWEQPAGIRS</sequence>
<dbReference type="Proteomes" id="UP000700334">
    <property type="component" value="Unassembled WGS sequence"/>
</dbReference>
<protein>
    <submittedName>
        <fullName evidence="1">Farnesyl pyrophosphate synthase</fullName>
    </submittedName>
</protein>
<keyword evidence="2" id="KW-1185">Reference proteome</keyword>
<reference evidence="1" key="1">
    <citation type="journal article" date="2021" name="Evol. Appl.">
        <title>The genome of the Pyrenean desman and the effects of bottlenecks and inbreeding on the genomic landscape of an endangered species.</title>
        <authorList>
            <person name="Escoda L."/>
            <person name="Castresana J."/>
        </authorList>
    </citation>
    <scope>NUCLEOTIDE SEQUENCE</scope>
    <source>
        <strain evidence="1">IBE-C5619</strain>
    </source>
</reference>
<dbReference type="EMBL" id="JAGFMF010012052">
    <property type="protein sequence ID" value="KAG8508238.1"/>
    <property type="molecule type" value="Genomic_DNA"/>
</dbReference>
<evidence type="ECO:0000313" key="2">
    <source>
        <dbReference type="Proteomes" id="UP000700334"/>
    </source>
</evidence>
<organism evidence="1 2">
    <name type="scientific">Galemys pyrenaicus</name>
    <name type="common">Iberian desman</name>
    <name type="synonym">Pyrenean desman</name>
    <dbReference type="NCBI Taxonomy" id="202257"/>
    <lineage>
        <taxon>Eukaryota</taxon>
        <taxon>Metazoa</taxon>
        <taxon>Chordata</taxon>
        <taxon>Craniata</taxon>
        <taxon>Vertebrata</taxon>
        <taxon>Euteleostomi</taxon>
        <taxon>Mammalia</taxon>
        <taxon>Eutheria</taxon>
        <taxon>Laurasiatheria</taxon>
        <taxon>Eulipotyphla</taxon>
        <taxon>Talpidae</taxon>
        <taxon>Galemys</taxon>
    </lineage>
</organism>
<comment type="caution">
    <text evidence="1">The sequence shown here is derived from an EMBL/GenBank/DDBJ whole genome shotgun (WGS) entry which is preliminary data.</text>
</comment>
<dbReference type="AlphaFoldDB" id="A0A8J6DJB8"/>
<accession>A0A8J6DJB8</accession>
<name>A0A8J6DJB8_GALPY</name>